<feature type="non-terminal residue" evidence="1">
    <location>
        <position position="1"/>
    </location>
</feature>
<organism evidence="1">
    <name type="scientific">Lepeophtheirus salmonis</name>
    <name type="common">Salmon louse</name>
    <name type="synonym">Caligus salmonis</name>
    <dbReference type="NCBI Taxonomy" id="72036"/>
    <lineage>
        <taxon>Eukaryota</taxon>
        <taxon>Metazoa</taxon>
        <taxon>Ecdysozoa</taxon>
        <taxon>Arthropoda</taxon>
        <taxon>Crustacea</taxon>
        <taxon>Multicrustacea</taxon>
        <taxon>Hexanauplia</taxon>
        <taxon>Copepoda</taxon>
        <taxon>Siphonostomatoida</taxon>
        <taxon>Caligidae</taxon>
        <taxon>Lepeophtheirus</taxon>
    </lineage>
</organism>
<reference evidence="1" key="1">
    <citation type="submission" date="2014-05" db="EMBL/GenBank/DDBJ databases">
        <authorList>
            <person name="Chronopoulou M."/>
        </authorList>
    </citation>
    <scope>NUCLEOTIDE SEQUENCE</scope>
    <source>
        <tissue evidence="1">Whole organism</tissue>
    </source>
</reference>
<name>A0A0K2UVD7_LEPSM</name>
<proteinExistence type="predicted"/>
<protein>
    <submittedName>
        <fullName evidence="1">Uncharacterized protein</fullName>
    </submittedName>
</protein>
<dbReference type="EMBL" id="HACA01024848">
    <property type="protein sequence ID" value="CDW42209.1"/>
    <property type="molecule type" value="Transcribed_RNA"/>
</dbReference>
<evidence type="ECO:0000313" key="1">
    <source>
        <dbReference type="EMBL" id="CDW42209.1"/>
    </source>
</evidence>
<dbReference type="AlphaFoldDB" id="A0A0K2UVD7"/>
<sequence>TEISYSKKLPDFTRCILVKNKTVSGRYRNCRPNPTLVPGSPLKAEHY</sequence>
<accession>A0A0K2UVD7</accession>